<proteinExistence type="predicted"/>
<protein>
    <submittedName>
        <fullName evidence="1">Uncharacterized protein</fullName>
    </submittedName>
</protein>
<organism evidence="1 2">
    <name type="scientific">Methylocapsa palsarum</name>
    <dbReference type="NCBI Taxonomy" id="1612308"/>
    <lineage>
        <taxon>Bacteria</taxon>
        <taxon>Pseudomonadati</taxon>
        <taxon>Pseudomonadota</taxon>
        <taxon>Alphaproteobacteria</taxon>
        <taxon>Hyphomicrobiales</taxon>
        <taxon>Beijerinckiaceae</taxon>
        <taxon>Methylocapsa</taxon>
    </lineage>
</organism>
<gene>
    <name evidence="1" type="ORF">SAMN05444581_12140</name>
</gene>
<dbReference type="STRING" id="1612308.SAMN05444581_12140"/>
<keyword evidence="2" id="KW-1185">Reference proteome</keyword>
<sequence>MTKKQSSTTPLEALADLRKLIRREGAEEAFAALRAVCNDSKAPAPARATAATSIFRAAGLFDKAEAEIDDKPLSEMSAEELQRFIRRGESVFAASEAKAKRRIPNDNAPDVFE</sequence>
<reference evidence="1 2" key="1">
    <citation type="submission" date="2016-10" db="EMBL/GenBank/DDBJ databases">
        <authorList>
            <person name="de Groot N.N."/>
        </authorList>
    </citation>
    <scope>NUCLEOTIDE SEQUENCE [LARGE SCALE GENOMIC DNA]</scope>
    <source>
        <strain evidence="1 2">NE2</strain>
    </source>
</reference>
<accession>A0A1I4CE92</accession>
<dbReference type="RefSeq" id="WP_091685982.1">
    <property type="nucleotide sequence ID" value="NZ_FOSN01000021.1"/>
</dbReference>
<dbReference type="OrthoDB" id="8450722at2"/>
<evidence type="ECO:0000313" key="2">
    <source>
        <dbReference type="Proteomes" id="UP000198755"/>
    </source>
</evidence>
<dbReference type="EMBL" id="FOSN01000021">
    <property type="protein sequence ID" value="SFK79494.1"/>
    <property type="molecule type" value="Genomic_DNA"/>
</dbReference>
<dbReference type="Proteomes" id="UP000198755">
    <property type="component" value="Unassembled WGS sequence"/>
</dbReference>
<evidence type="ECO:0000313" key="1">
    <source>
        <dbReference type="EMBL" id="SFK79494.1"/>
    </source>
</evidence>
<name>A0A1I4CE92_9HYPH</name>
<dbReference type="AlphaFoldDB" id="A0A1I4CE92"/>